<feature type="region of interest" description="Disordered" evidence="2">
    <location>
        <begin position="1"/>
        <end position="43"/>
    </location>
</feature>
<dbReference type="GO" id="GO:0005829">
    <property type="term" value="C:cytosol"/>
    <property type="evidence" value="ECO:0007669"/>
    <property type="project" value="TreeGrafter"/>
</dbReference>
<feature type="compositionally biased region" description="Basic and acidic residues" evidence="2">
    <location>
        <begin position="1"/>
        <end position="12"/>
    </location>
</feature>
<dbReference type="PANTHER" id="PTHR21021">
    <property type="entry name" value="GAF/PUTATIVE CYTOSKELETAL PROTEIN"/>
    <property type="match status" value="1"/>
</dbReference>
<gene>
    <name evidence="3" type="ORF">BRETT_001694</name>
</gene>
<dbReference type="KEGG" id="bbrx:BRETT_001694"/>
<comment type="similarity">
    <text evidence="1">Belongs to the TIP41 family.</text>
</comment>
<evidence type="ECO:0000313" key="4">
    <source>
        <dbReference type="Proteomes" id="UP000663131"/>
    </source>
</evidence>
<name>A0A871QYN5_DEKBR</name>
<evidence type="ECO:0008006" key="5">
    <source>
        <dbReference type="Google" id="ProtNLM"/>
    </source>
</evidence>
<evidence type="ECO:0000256" key="2">
    <source>
        <dbReference type="SAM" id="MobiDB-lite"/>
    </source>
</evidence>
<protein>
    <recommendedName>
        <fullName evidence="5">Type 2A phosphatase activator TIP41</fullName>
    </recommendedName>
</protein>
<dbReference type="Proteomes" id="UP000663131">
    <property type="component" value="Chromosome 4"/>
</dbReference>
<dbReference type="EMBL" id="CP063132">
    <property type="protein sequence ID" value="QOU18627.1"/>
    <property type="molecule type" value="Genomic_DNA"/>
</dbReference>
<dbReference type="InterPro" id="IPR007303">
    <property type="entry name" value="TIP41-like"/>
</dbReference>
<feature type="region of interest" description="Disordered" evidence="2">
    <location>
        <begin position="68"/>
        <end position="119"/>
    </location>
</feature>
<sequence>MVKANNGEKDEASSGPTFSSHDVINHENQPSRKAITKAPDGLYPKPIASSFNTFQIDAARRMHMLTINSRMPPRFKTPNSNSRDTKDGQSRHFHDEKSSESRSPDKNEQSTTDKDVQVQVPAMGCDDQNCQNPRCAHCGAVIIPAPAATFPFKDTPSISINDWEIYTARKPILTKEEIEHFESILGVPVPEMIFGNNKVEVLNSNKNLHICFNSLDALRTVSIDNKDILKVSYADEWFKSRAKAHHNDDDVLMEIIKPYDWTYTTHYFGTDLTVPEGGFVHDDSYTIPHDKLTKHSPILFFDDMTLFEDELGDNGISTLNIKIRVMHDCMLVLQRSFVRVDNVLVRIHDTRLYVDFEENLVVREFKRQQQDYDKLLNLAAGHSDPKKLLRDMQWCSMRLPVVDVRREYAKLS</sequence>
<proteinExistence type="inferred from homology"/>
<dbReference type="AlphaFoldDB" id="A0A871QYN5"/>
<dbReference type="GO" id="GO:0031929">
    <property type="term" value="P:TOR signaling"/>
    <property type="evidence" value="ECO:0007669"/>
    <property type="project" value="TreeGrafter"/>
</dbReference>
<dbReference type="OrthoDB" id="10253878at2759"/>
<feature type="compositionally biased region" description="Basic and acidic residues" evidence="2">
    <location>
        <begin position="83"/>
        <end position="116"/>
    </location>
</feature>
<feature type="compositionally biased region" description="Polar residues" evidence="2">
    <location>
        <begin position="14"/>
        <end position="28"/>
    </location>
</feature>
<dbReference type="Pfam" id="PF04176">
    <property type="entry name" value="TIP41"/>
    <property type="match status" value="1"/>
</dbReference>
<organism evidence="3 4">
    <name type="scientific">Dekkera bruxellensis</name>
    <name type="common">Brettanomyces custersii</name>
    <dbReference type="NCBI Taxonomy" id="5007"/>
    <lineage>
        <taxon>Eukaryota</taxon>
        <taxon>Fungi</taxon>
        <taxon>Dikarya</taxon>
        <taxon>Ascomycota</taxon>
        <taxon>Saccharomycotina</taxon>
        <taxon>Pichiomycetes</taxon>
        <taxon>Pichiales</taxon>
        <taxon>Pichiaceae</taxon>
        <taxon>Brettanomyces</taxon>
    </lineage>
</organism>
<reference evidence="3" key="1">
    <citation type="submission" date="2020-10" db="EMBL/GenBank/DDBJ databases">
        <authorList>
            <person name="Palmer J.M."/>
        </authorList>
    </citation>
    <scope>NUCLEOTIDE SEQUENCE</scope>
    <source>
        <strain evidence="3">UCD 2041</strain>
    </source>
</reference>
<dbReference type="GeneID" id="64573618"/>
<dbReference type="InterPro" id="IPR051330">
    <property type="entry name" value="Phosphatase_reg/MetRdx"/>
</dbReference>
<evidence type="ECO:0000256" key="1">
    <source>
        <dbReference type="ARBA" id="ARBA00006658"/>
    </source>
</evidence>
<dbReference type="RefSeq" id="XP_041135120.1">
    <property type="nucleotide sequence ID" value="XM_041280237.1"/>
</dbReference>
<dbReference type="PANTHER" id="PTHR21021:SF16">
    <property type="entry name" value="TIP41-LIKE PROTEIN"/>
    <property type="match status" value="1"/>
</dbReference>
<reference evidence="3" key="2">
    <citation type="journal article" name="BMC Genomics">
        <title>New genome assemblies reveal patterns of domestication and adaptation across Brettanomyces (Dekkera) species.</title>
        <authorList>
            <person name="Roach M.J."/>
            <person name="Borneman A.R."/>
        </authorList>
    </citation>
    <scope>NUCLEOTIDE SEQUENCE</scope>
    <source>
        <strain evidence="3">UCD 2041</strain>
    </source>
</reference>
<evidence type="ECO:0000313" key="3">
    <source>
        <dbReference type="EMBL" id="QOU18627.1"/>
    </source>
</evidence>
<accession>A0A871QYN5</accession>